<dbReference type="OrthoDB" id="120976at2759"/>
<sequence>MVEEIEDNESSAVNPKDQVHEDTQDAGSVVFPAELERYASRQDGEMHLEMSDQSVPLTTMSVLGNYMSLLNAPVVRLSLSRNCLGADGAELLGKALVTNNTLEVLELDDCGLVGSPYRPEFEGIMSLAKGIQSVRSNLRHLSLAHNGLLPNGCRILLGALTLHPTLTSLDISDNLLSVFDDKQGYLALSYVLQYSKQLSRLVMGENPLPKGAWDVLMAGFATNSSLTSLDIRRCGITRDQFDELLLAQPESANSALTELLCDDA</sequence>
<name>A0A8K1CL01_PYTOL</name>
<dbReference type="InterPro" id="IPR032675">
    <property type="entry name" value="LRR_dom_sf"/>
</dbReference>
<protein>
    <submittedName>
        <fullName evidence="2">Uncharacterized protein</fullName>
    </submittedName>
</protein>
<dbReference type="EMBL" id="SPLM01000039">
    <property type="protein sequence ID" value="TMW64646.1"/>
    <property type="molecule type" value="Genomic_DNA"/>
</dbReference>
<proteinExistence type="predicted"/>
<dbReference type="InterPro" id="IPR052394">
    <property type="entry name" value="LRR-containing"/>
</dbReference>
<dbReference type="SMART" id="SM00368">
    <property type="entry name" value="LRR_RI"/>
    <property type="match status" value="3"/>
</dbReference>
<organism evidence="2 3">
    <name type="scientific">Pythium oligandrum</name>
    <name type="common">Mycoparasitic fungus</name>
    <dbReference type="NCBI Taxonomy" id="41045"/>
    <lineage>
        <taxon>Eukaryota</taxon>
        <taxon>Sar</taxon>
        <taxon>Stramenopiles</taxon>
        <taxon>Oomycota</taxon>
        <taxon>Peronosporomycetes</taxon>
        <taxon>Pythiales</taxon>
        <taxon>Pythiaceae</taxon>
        <taxon>Pythium</taxon>
    </lineage>
</organism>
<dbReference type="PANTHER" id="PTHR24114:SF2">
    <property type="entry name" value="F-BOX DOMAIN-CONTAINING PROTEIN-RELATED"/>
    <property type="match status" value="1"/>
</dbReference>
<reference evidence="2" key="1">
    <citation type="submission" date="2019-03" db="EMBL/GenBank/DDBJ databases">
        <title>Long read genome sequence of the mycoparasitic Pythium oligandrum ATCC 38472 isolated from sugarbeet rhizosphere.</title>
        <authorList>
            <person name="Gaulin E."/>
        </authorList>
    </citation>
    <scope>NUCLEOTIDE SEQUENCE</scope>
    <source>
        <strain evidence="2">ATCC 38472_TT</strain>
    </source>
</reference>
<dbReference type="Proteomes" id="UP000794436">
    <property type="component" value="Unassembled WGS sequence"/>
</dbReference>
<feature type="region of interest" description="Disordered" evidence="1">
    <location>
        <begin position="1"/>
        <end position="26"/>
    </location>
</feature>
<dbReference type="AlphaFoldDB" id="A0A8K1CL01"/>
<dbReference type="InterPro" id="IPR001611">
    <property type="entry name" value="Leu-rich_rpt"/>
</dbReference>
<dbReference type="SUPFAM" id="SSF52047">
    <property type="entry name" value="RNI-like"/>
    <property type="match status" value="1"/>
</dbReference>
<dbReference type="Gene3D" id="3.80.10.10">
    <property type="entry name" value="Ribonuclease Inhibitor"/>
    <property type="match status" value="2"/>
</dbReference>
<dbReference type="PANTHER" id="PTHR24114">
    <property type="entry name" value="LEUCINE RICH REPEAT FAMILY PROTEIN"/>
    <property type="match status" value="1"/>
</dbReference>
<dbReference type="Pfam" id="PF13516">
    <property type="entry name" value="LRR_6"/>
    <property type="match status" value="2"/>
</dbReference>
<evidence type="ECO:0000256" key="1">
    <source>
        <dbReference type="SAM" id="MobiDB-lite"/>
    </source>
</evidence>
<evidence type="ECO:0000313" key="3">
    <source>
        <dbReference type="Proteomes" id="UP000794436"/>
    </source>
</evidence>
<evidence type="ECO:0000313" key="2">
    <source>
        <dbReference type="EMBL" id="TMW64646.1"/>
    </source>
</evidence>
<comment type="caution">
    <text evidence="2">The sequence shown here is derived from an EMBL/GenBank/DDBJ whole genome shotgun (WGS) entry which is preliminary data.</text>
</comment>
<accession>A0A8K1CL01</accession>
<keyword evidence="3" id="KW-1185">Reference proteome</keyword>
<gene>
    <name evidence="2" type="ORF">Poli38472_011526</name>
</gene>